<evidence type="ECO:0000259" key="5">
    <source>
        <dbReference type="Pfam" id="PF01094"/>
    </source>
</evidence>
<evidence type="ECO:0000256" key="2">
    <source>
        <dbReference type="ARBA" id="ARBA00022692"/>
    </source>
</evidence>
<organism evidence="6">
    <name type="scientific">Fagus sylvatica</name>
    <name type="common">Beechnut</name>
    <dbReference type="NCBI Taxonomy" id="28930"/>
    <lineage>
        <taxon>Eukaryota</taxon>
        <taxon>Viridiplantae</taxon>
        <taxon>Streptophyta</taxon>
        <taxon>Embryophyta</taxon>
        <taxon>Tracheophyta</taxon>
        <taxon>Spermatophyta</taxon>
        <taxon>Magnoliopsida</taxon>
        <taxon>eudicotyledons</taxon>
        <taxon>Gunneridae</taxon>
        <taxon>Pentapetalae</taxon>
        <taxon>rosids</taxon>
        <taxon>fabids</taxon>
        <taxon>Fagales</taxon>
        <taxon>Fagaceae</taxon>
        <taxon>Fagus</taxon>
    </lineage>
</organism>
<gene>
    <name evidence="6" type="ORF">FSB_LOCUS1740</name>
</gene>
<name>A0A2N9EGP5_FAGSY</name>
<evidence type="ECO:0000256" key="4">
    <source>
        <dbReference type="ARBA" id="ARBA00023136"/>
    </source>
</evidence>
<evidence type="ECO:0000256" key="1">
    <source>
        <dbReference type="ARBA" id="ARBA00004370"/>
    </source>
</evidence>
<dbReference type="AlphaFoldDB" id="A0A2N9EGP5"/>
<protein>
    <recommendedName>
        <fullName evidence="5">Receptor ligand binding region domain-containing protein</fullName>
    </recommendedName>
</protein>
<dbReference type="GO" id="GO:0016020">
    <property type="term" value="C:membrane"/>
    <property type="evidence" value="ECO:0007669"/>
    <property type="project" value="UniProtKB-SubCell"/>
</dbReference>
<dbReference type="InterPro" id="IPR028082">
    <property type="entry name" value="Peripla_BP_I"/>
</dbReference>
<evidence type="ECO:0000313" key="6">
    <source>
        <dbReference type="EMBL" id="SPC73858.1"/>
    </source>
</evidence>
<dbReference type="SUPFAM" id="SSF53822">
    <property type="entry name" value="Periplasmic binding protein-like I"/>
    <property type="match status" value="1"/>
</dbReference>
<reference evidence="6" key="1">
    <citation type="submission" date="2018-02" db="EMBL/GenBank/DDBJ databases">
        <authorList>
            <person name="Cohen D.B."/>
            <person name="Kent A.D."/>
        </authorList>
    </citation>
    <scope>NUCLEOTIDE SEQUENCE</scope>
</reference>
<comment type="subcellular location">
    <subcellularLocation>
        <location evidence="1">Membrane</location>
    </subcellularLocation>
</comment>
<feature type="domain" description="Receptor ligand binding region" evidence="5">
    <location>
        <begin position="36"/>
        <end position="81"/>
    </location>
</feature>
<sequence length="89" mass="9265">MSVMGGSGNASVSSSIPSVVNVGALFTLNSVIGRSAQPAIKAAIDDVNSDSSVLPETKLKLILHDTNCSGFLGTVEGIYFHSLSIYSRY</sequence>
<accession>A0A2N9EGP5</accession>
<evidence type="ECO:0000256" key="3">
    <source>
        <dbReference type="ARBA" id="ARBA00022989"/>
    </source>
</evidence>
<dbReference type="Gene3D" id="3.40.50.2300">
    <property type="match status" value="1"/>
</dbReference>
<dbReference type="InterPro" id="IPR001828">
    <property type="entry name" value="ANF_lig-bd_rcpt"/>
</dbReference>
<keyword evidence="3" id="KW-1133">Transmembrane helix</keyword>
<dbReference type="Pfam" id="PF01094">
    <property type="entry name" value="ANF_receptor"/>
    <property type="match status" value="1"/>
</dbReference>
<keyword evidence="4" id="KW-0472">Membrane</keyword>
<dbReference type="EMBL" id="OIVN01000080">
    <property type="protein sequence ID" value="SPC73858.1"/>
    <property type="molecule type" value="Genomic_DNA"/>
</dbReference>
<keyword evidence="2" id="KW-0812">Transmembrane</keyword>
<proteinExistence type="predicted"/>